<reference evidence="1" key="1">
    <citation type="submission" date="2021-06" db="EMBL/GenBank/DDBJ databases">
        <authorList>
            <person name="Hodson N. C."/>
            <person name="Mongue J. A."/>
            <person name="Jaron S. K."/>
        </authorList>
    </citation>
    <scope>NUCLEOTIDE SEQUENCE</scope>
</reference>
<dbReference type="AlphaFoldDB" id="A0A8J2M3W9"/>
<sequence>SFQTNCTLNSLNCLEIATHAMNTKQHTFAITWLELAKIKALEDKHASIPFIEFALASTIGNHNKELDSTSVTFLDDRFFSRKLRALVPKDHKRVRRMRNIQLENNGGKRQKLYEKINYIGLCS</sequence>
<keyword evidence="2" id="KW-1185">Reference proteome</keyword>
<accession>A0A8J2M3W9</accession>
<evidence type="ECO:0000313" key="2">
    <source>
        <dbReference type="Proteomes" id="UP000708208"/>
    </source>
</evidence>
<dbReference type="Proteomes" id="UP000708208">
    <property type="component" value="Unassembled WGS sequence"/>
</dbReference>
<comment type="caution">
    <text evidence="1">The sequence shown here is derived from an EMBL/GenBank/DDBJ whole genome shotgun (WGS) entry which is preliminary data.</text>
</comment>
<protein>
    <submittedName>
        <fullName evidence="1">Uncharacterized protein</fullName>
    </submittedName>
</protein>
<dbReference type="EMBL" id="CAJVCH010566178">
    <property type="protein sequence ID" value="CAG7832641.1"/>
    <property type="molecule type" value="Genomic_DNA"/>
</dbReference>
<feature type="non-terminal residue" evidence="1">
    <location>
        <position position="1"/>
    </location>
</feature>
<organism evidence="1 2">
    <name type="scientific">Allacma fusca</name>
    <dbReference type="NCBI Taxonomy" id="39272"/>
    <lineage>
        <taxon>Eukaryota</taxon>
        <taxon>Metazoa</taxon>
        <taxon>Ecdysozoa</taxon>
        <taxon>Arthropoda</taxon>
        <taxon>Hexapoda</taxon>
        <taxon>Collembola</taxon>
        <taxon>Symphypleona</taxon>
        <taxon>Sminthuridae</taxon>
        <taxon>Allacma</taxon>
    </lineage>
</organism>
<proteinExistence type="predicted"/>
<feature type="non-terminal residue" evidence="1">
    <location>
        <position position="123"/>
    </location>
</feature>
<gene>
    <name evidence="1" type="ORF">AFUS01_LOCUS42320</name>
</gene>
<name>A0A8J2M3W9_9HEXA</name>
<evidence type="ECO:0000313" key="1">
    <source>
        <dbReference type="EMBL" id="CAG7832641.1"/>
    </source>
</evidence>